<dbReference type="AlphaFoldDB" id="A0A2K0AX69"/>
<accession>A0A2K0AX69</accession>
<evidence type="ECO:0000313" key="2">
    <source>
        <dbReference type="Proteomes" id="UP000053523"/>
    </source>
</evidence>
<protein>
    <submittedName>
        <fullName evidence="1">Uncharacterized protein</fullName>
    </submittedName>
</protein>
<reference evidence="1 2" key="1">
    <citation type="submission" date="2017-12" db="EMBL/GenBank/DDBJ databases">
        <title>FDA dAtabase for Regulatory Grade micrObial Sequences (FDA-ARGOS): Supporting development and validation of Infectious Disease Dx tests.</title>
        <authorList>
            <person name="Hoffmann M."/>
            <person name="Allard M."/>
            <person name="Evans P."/>
            <person name="Brown E."/>
            <person name="Tallon L."/>
            <person name="Sadzewicz L."/>
            <person name="Sengamalay N."/>
            <person name="Ott S."/>
            <person name="Godinez A."/>
            <person name="Nagaraj S."/>
            <person name="Vavikolanu K."/>
            <person name="Aluvathingal J."/>
            <person name="Nadendla S."/>
            <person name="Sichtig H."/>
        </authorList>
    </citation>
    <scope>NUCLEOTIDE SEQUENCE [LARGE SCALE GENOMIC DNA]</scope>
    <source>
        <strain evidence="1 2">FDAARGOS_148</strain>
    </source>
</reference>
<sequence>MSRRQLLFEDASPHQRFYASEIKKNLLKDIDRLNDEDLKSIQMNYKDFGKRAIQQFIKDRDDVLFFLQFKNVKFETVLVNTIMSMNREH</sequence>
<proteinExistence type="predicted"/>
<gene>
    <name evidence="1" type="ORF">AL503_002315</name>
</gene>
<evidence type="ECO:0000313" key="1">
    <source>
        <dbReference type="EMBL" id="PNN29636.1"/>
    </source>
</evidence>
<comment type="caution">
    <text evidence="1">The sequence shown here is derived from an EMBL/GenBank/DDBJ whole genome shotgun (WGS) entry which is preliminary data.</text>
</comment>
<dbReference type="Proteomes" id="UP000053523">
    <property type="component" value="Unassembled WGS sequence"/>
</dbReference>
<dbReference type="EMBL" id="LORN02000007">
    <property type="protein sequence ID" value="PNN29636.1"/>
    <property type="molecule type" value="Genomic_DNA"/>
</dbReference>
<name>A0A2K0AX69_STAHA</name>
<organism evidence="1 2">
    <name type="scientific">Staphylococcus haemolyticus</name>
    <dbReference type="NCBI Taxonomy" id="1283"/>
    <lineage>
        <taxon>Bacteria</taxon>
        <taxon>Bacillati</taxon>
        <taxon>Bacillota</taxon>
        <taxon>Bacilli</taxon>
        <taxon>Bacillales</taxon>
        <taxon>Staphylococcaceae</taxon>
        <taxon>Staphylococcus</taxon>
    </lineage>
</organism>